<reference evidence="5 6" key="1">
    <citation type="submission" date="2022-04" db="EMBL/GenBank/DDBJ databases">
        <title>Halobacillus sp. isolated from saltern.</title>
        <authorList>
            <person name="Won M."/>
            <person name="Lee C.-M."/>
            <person name="Woen H.-Y."/>
            <person name="Kwon S.-W."/>
        </authorList>
    </citation>
    <scope>NUCLEOTIDE SEQUENCE [LARGE SCALE GENOMIC DNA]</scope>
    <source>
        <strain evidence="5 6">SSTM10-2</strain>
    </source>
</reference>
<evidence type="ECO:0000259" key="4">
    <source>
        <dbReference type="Pfam" id="PF00892"/>
    </source>
</evidence>
<feature type="transmembrane region" description="Helical" evidence="3">
    <location>
        <begin position="95"/>
        <end position="113"/>
    </location>
</feature>
<keyword evidence="6" id="KW-1185">Reference proteome</keyword>
<protein>
    <submittedName>
        <fullName evidence="5">EamA family transporter</fullName>
    </submittedName>
</protein>
<dbReference type="Proteomes" id="UP000831880">
    <property type="component" value="Chromosome"/>
</dbReference>
<feature type="transmembrane region" description="Helical" evidence="3">
    <location>
        <begin position="44"/>
        <end position="63"/>
    </location>
</feature>
<organism evidence="5 6">
    <name type="scientific">Halobacillus shinanisalinarum</name>
    <dbReference type="NCBI Taxonomy" id="2932258"/>
    <lineage>
        <taxon>Bacteria</taxon>
        <taxon>Bacillati</taxon>
        <taxon>Bacillota</taxon>
        <taxon>Bacilli</taxon>
        <taxon>Bacillales</taxon>
        <taxon>Bacillaceae</taxon>
        <taxon>Halobacillus</taxon>
    </lineage>
</organism>
<keyword evidence="3" id="KW-1133">Transmembrane helix</keyword>
<feature type="transmembrane region" description="Helical" evidence="3">
    <location>
        <begin position="69"/>
        <end position="88"/>
    </location>
</feature>
<dbReference type="Gene3D" id="1.10.3730.20">
    <property type="match status" value="1"/>
</dbReference>
<keyword evidence="3" id="KW-0472">Membrane</keyword>
<name>A0ABY4H1X0_9BACI</name>
<dbReference type="InterPro" id="IPR000620">
    <property type="entry name" value="EamA_dom"/>
</dbReference>
<evidence type="ECO:0000256" key="1">
    <source>
        <dbReference type="ARBA" id="ARBA00004127"/>
    </source>
</evidence>
<evidence type="ECO:0000256" key="2">
    <source>
        <dbReference type="ARBA" id="ARBA00007362"/>
    </source>
</evidence>
<evidence type="ECO:0000256" key="3">
    <source>
        <dbReference type="SAM" id="Phobius"/>
    </source>
</evidence>
<dbReference type="EMBL" id="CP095074">
    <property type="protein sequence ID" value="UOQ94436.1"/>
    <property type="molecule type" value="Genomic_DNA"/>
</dbReference>
<comment type="similarity">
    <text evidence="2">Belongs to the EamA transporter family.</text>
</comment>
<dbReference type="RefSeq" id="WP_244754098.1">
    <property type="nucleotide sequence ID" value="NZ_CP095074.1"/>
</dbReference>
<evidence type="ECO:0000313" key="6">
    <source>
        <dbReference type="Proteomes" id="UP000831880"/>
    </source>
</evidence>
<gene>
    <name evidence="5" type="ORF">MUO14_05640</name>
</gene>
<dbReference type="SUPFAM" id="SSF103481">
    <property type="entry name" value="Multidrug resistance efflux transporter EmrE"/>
    <property type="match status" value="1"/>
</dbReference>
<sequence length="116" mass="12592">MNNFKQSLKTNGIGILLMVLASLQTALGQMFWKMSNGEINGTLILGFLLYFLGAIFMIIAFRFGSLSVLHPLLSIGYVFALFLGSMILQEEITESNFLGTLFIIVGAALIGGGDHD</sequence>
<comment type="subcellular location">
    <subcellularLocation>
        <location evidence="1">Endomembrane system</location>
        <topology evidence="1">Multi-pass membrane protein</topology>
    </subcellularLocation>
</comment>
<keyword evidence="3" id="KW-0812">Transmembrane</keyword>
<feature type="transmembrane region" description="Helical" evidence="3">
    <location>
        <begin position="12"/>
        <end position="32"/>
    </location>
</feature>
<accession>A0ABY4H1X0</accession>
<dbReference type="Pfam" id="PF00892">
    <property type="entry name" value="EamA"/>
    <property type="match status" value="1"/>
</dbReference>
<proteinExistence type="inferred from homology"/>
<feature type="domain" description="EamA" evidence="4">
    <location>
        <begin position="8"/>
        <end position="110"/>
    </location>
</feature>
<evidence type="ECO:0000313" key="5">
    <source>
        <dbReference type="EMBL" id="UOQ94436.1"/>
    </source>
</evidence>
<dbReference type="InterPro" id="IPR037185">
    <property type="entry name" value="EmrE-like"/>
</dbReference>